<keyword evidence="9" id="KW-1185">Reference proteome</keyword>
<dbReference type="Proteomes" id="UP000070444">
    <property type="component" value="Unassembled WGS sequence"/>
</dbReference>
<evidence type="ECO:0000313" key="8">
    <source>
        <dbReference type="EMBL" id="KXN71796.1"/>
    </source>
</evidence>
<evidence type="ECO:0000256" key="6">
    <source>
        <dbReference type="SAM" id="MobiDB-lite"/>
    </source>
</evidence>
<protein>
    <submittedName>
        <fullName evidence="8">Winged helix DNA-binding domain-containing protein</fullName>
    </submittedName>
</protein>
<feature type="region of interest" description="Disordered" evidence="6">
    <location>
        <begin position="196"/>
        <end position="215"/>
    </location>
</feature>
<sequence length="247" mass="28170">MGDLIHISKLSFNNLTASNPEKQGDADPNLNFFVSNDYNIIKTNKSAFISRLYQTVEDPRCNTLQWDSEGKSFLITDYDRFEKYTLPNCFNNSSVTSFIRQLNLYGFKRTSDGRKLRGTAPNNFSSFAHQNFVQGQPHLIAKIKRQPRASKRGVFLLYPNEPTNSTPPVVTKPPPTMHPQIETETLTLPSSLRSAQMQSSLNIQRRDHPSREQPETWVNGTQKITLFKILLPLPKAKLFITSLLLLK</sequence>
<dbReference type="InterPro" id="IPR036390">
    <property type="entry name" value="WH_DNA-bd_sf"/>
</dbReference>
<evidence type="ECO:0000256" key="4">
    <source>
        <dbReference type="ARBA" id="ARBA00023242"/>
    </source>
</evidence>
<keyword evidence="3 8" id="KW-0238">DNA-binding</keyword>
<dbReference type="InterPro" id="IPR000232">
    <property type="entry name" value="HSF_DNA-bd"/>
</dbReference>
<feature type="domain" description="HSF-type DNA-binding" evidence="7">
    <location>
        <begin position="44"/>
        <end position="146"/>
    </location>
</feature>
<accession>A0A137P9W1</accession>
<evidence type="ECO:0000256" key="1">
    <source>
        <dbReference type="ARBA" id="ARBA00004123"/>
    </source>
</evidence>
<dbReference type="EMBL" id="KQ964467">
    <property type="protein sequence ID" value="KXN71796.1"/>
    <property type="molecule type" value="Genomic_DNA"/>
</dbReference>
<feature type="compositionally biased region" description="Basic and acidic residues" evidence="6">
    <location>
        <begin position="204"/>
        <end position="214"/>
    </location>
</feature>
<dbReference type="PANTHER" id="PTHR10015:SF427">
    <property type="entry name" value="HEAT SHOCK FACTOR PROTEIN"/>
    <property type="match status" value="1"/>
</dbReference>
<dbReference type="SUPFAM" id="SSF46785">
    <property type="entry name" value="Winged helix' DNA-binding domain"/>
    <property type="match status" value="1"/>
</dbReference>
<dbReference type="AlphaFoldDB" id="A0A137P9W1"/>
<dbReference type="GO" id="GO:0043565">
    <property type="term" value="F:sequence-specific DNA binding"/>
    <property type="evidence" value="ECO:0007669"/>
    <property type="project" value="InterPro"/>
</dbReference>
<evidence type="ECO:0000256" key="3">
    <source>
        <dbReference type="ARBA" id="ARBA00023125"/>
    </source>
</evidence>
<dbReference type="GO" id="GO:0003700">
    <property type="term" value="F:DNA-binding transcription factor activity"/>
    <property type="evidence" value="ECO:0007669"/>
    <property type="project" value="InterPro"/>
</dbReference>
<reference evidence="8 9" key="1">
    <citation type="journal article" date="2015" name="Genome Biol. Evol.">
        <title>Phylogenomic analyses indicate that early fungi evolved digesting cell walls of algal ancestors of land plants.</title>
        <authorList>
            <person name="Chang Y."/>
            <person name="Wang S."/>
            <person name="Sekimoto S."/>
            <person name="Aerts A.L."/>
            <person name="Choi C."/>
            <person name="Clum A."/>
            <person name="LaButti K.M."/>
            <person name="Lindquist E.A."/>
            <person name="Yee Ngan C."/>
            <person name="Ohm R.A."/>
            <person name="Salamov A.A."/>
            <person name="Grigoriev I.V."/>
            <person name="Spatafora J.W."/>
            <person name="Berbee M.L."/>
        </authorList>
    </citation>
    <scope>NUCLEOTIDE SEQUENCE [LARGE SCALE GENOMIC DNA]</scope>
    <source>
        <strain evidence="8 9">NRRL 28638</strain>
    </source>
</reference>
<evidence type="ECO:0000313" key="9">
    <source>
        <dbReference type="Proteomes" id="UP000070444"/>
    </source>
</evidence>
<gene>
    <name evidence="8" type="ORF">CONCODRAFT_145052</name>
</gene>
<dbReference type="OrthoDB" id="60033at2759"/>
<dbReference type="SMART" id="SM00415">
    <property type="entry name" value="HSF"/>
    <property type="match status" value="1"/>
</dbReference>
<name>A0A137P9W1_CONC2</name>
<dbReference type="STRING" id="796925.A0A137P9W1"/>
<evidence type="ECO:0000259" key="7">
    <source>
        <dbReference type="SMART" id="SM00415"/>
    </source>
</evidence>
<dbReference type="PANTHER" id="PTHR10015">
    <property type="entry name" value="HEAT SHOCK TRANSCRIPTION FACTOR"/>
    <property type="match status" value="1"/>
</dbReference>
<dbReference type="PRINTS" id="PR00056">
    <property type="entry name" value="HSFDOMAIN"/>
</dbReference>
<comment type="subcellular location">
    <subcellularLocation>
        <location evidence="1">Nucleus</location>
    </subcellularLocation>
</comment>
<evidence type="ECO:0000256" key="2">
    <source>
        <dbReference type="ARBA" id="ARBA00006403"/>
    </source>
</evidence>
<organism evidence="8 9">
    <name type="scientific">Conidiobolus coronatus (strain ATCC 28846 / CBS 209.66 / NRRL 28638)</name>
    <name type="common">Delacroixia coronata</name>
    <dbReference type="NCBI Taxonomy" id="796925"/>
    <lineage>
        <taxon>Eukaryota</taxon>
        <taxon>Fungi</taxon>
        <taxon>Fungi incertae sedis</taxon>
        <taxon>Zoopagomycota</taxon>
        <taxon>Entomophthoromycotina</taxon>
        <taxon>Entomophthoromycetes</taxon>
        <taxon>Entomophthorales</taxon>
        <taxon>Ancylistaceae</taxon>
        <taxon>Conidiobolus</taxon>
    </lineage>
</organism>
<dbReference type="Gene3D" id="1.10.10.10">
    <property type="entry name" value="Winged helix-like DNA-binding domain superfamily/Winged helix DNA-binding domain"/>
    <property type="match status" value="1"/>
</dbReference>
<dbReference type="Pfam" id="PF00447">
    <property type="entry name" value="HSF_DNA-bind"/>
    <property type="match status" value="1"/>
</dbReference>
<proteinExistence type="inferred from homology"/>
<evidence type="ECO:0000256" key="5">
    <source>
        <dbReference type="RuleBase" id="RU004020"/>
    </source>
</evidence>
<dbReference type="InterPro" id="IPR036388">
    <property type="entry name" value="WH-like_DNA-bd_sf"/>
</dbReference>
<comment type="similarity">
    <text evidence="2 5">Belongs to the HSF family.</text>
</comment>
<dbReference type="GO" id="GO:0005634">
    <property type="term" value="C:nucleus"/>
    <property type="evidence" value="ECO:0007669"/>
    <property type="project" value="UniProtKB-SubCell"/>
</dbReference>
<keyword evidence="4" id="KW-0539">Nucleus</keyword>